<gene>
    <name evidence="2" type="ORF">SPIL2461_LOCUS21934</name>
</gene>
<sequence length="114" mass="13005">VLLVEFLLPVSLLYLANSNSHLAKLTRTCWIALALFFHIACYLVIGPNFLRQVPLLLMLLYGVWHPTVGAAKEVIQPEQRIAWRWRVGYATFLLLLFLCMQVWSDISHIVGATP</sequence>
<accession>A0A812Y0L7</accession>
<feature type="non-terminal residue" evidence="2">
    <location>
        <position position="1"/>
    </location>
</feature>
<keyword evidence="1" id="KW-0812">Transmembrane</keyword>
<dbReference type="OrthoDB" id="420739at2759"/>
<keyword evidence="3" id="KW-1185">Reference proteome</keyword>
<name>A0A812Y0L7_SYMPI</name>
<keyword evidence="1" id="KW-0472">Membrane</keyword>
<feature type="non-terminal residue" evidence="2">
    <location>
        <position position="114"/>
    </location>
</feature>
<proteinExistence type="predicted"/>
<evidence type="ECO:0000313" key="3">
    <source>
        <dbReference type="Proteomes" id="UP000649617"/>
    </source>
</evidence>
<protein>
    <submittedName>
        <fullName evidence="2">Uncharacterized protein</fullName>
    </submittedName>
</protein>
<feature type="transmembrane region" description="Helical" evidence="1">
    <location>
        <begin position="29"/>
        <end position="49"/>
    </location>
</feature>
<dbReference type="Proteomes" id="UP000649617">
    <property type="component" value="Unassembled WGS sequence"/>
</dbReference>
<evidence type="ECO:0000313" key="2">
    <source>
        <dbReference type="EMBL" id="CAE7755216.1"/>
    </source>
</evidence>
<dbReference type="EMBL" id="CAJNIZ010046726">
    <property type="protein sequence ID" value="CAE7755216.1"/>
    <property type="molecule type" value="Genomic_DNA"/>
</dbReference>
<comment type="caution">
    <text evidence="2">The sequence shown here is derived from an EMBL/GenBank/DDBJ whole genome shotgun (WGS) entry which is preliminary data.</text>
</comment>
<organism evidence="2 3">
    <name type="scientific">Symbiodinium pilosum</name>
    <name type="common">Dinoflagellate</name>
    <dbReference type="NCBI Taxonomy" id="2952"/>
    <lineage>
        <taxon>Eukaryota</taxon>
        <taxon>Sar</taxon>
        <taxon>Alveolata</taxon>
        <taxon>Dinophyceae</taxon>
        <taxon>Suessiales</taxon>
        <taxon>Symbiodiniaceae</taxon>
        <taxon>Symbiodinium</taxon>
    </lineage>
</organism>
<feature type="transmembrane region" description="Helical" evidence="1">
    <location>
        <begin position="87"/>
        <end position="104"/>
    </location>
</feature>
<keyword evidence="1" id="KW-1133">Transmembrane helix</keyword>
<evidence type="ECO:0000256" key="1">
    <source>
        <dbReference type="SAM" id="Phobius"/>
    </source>
</evidence>
<reference evidence="2" key="1">
    <citation type="submission" date="2021-02" db="EMBL/GenBank/DDBJ databases">
        <authorList>
            <person name="Dougan E. K."/>
            <person name="Rhodes N."/>
            <person name="Thang M."/>
            <person name="Chan C."/>
        </authorList>
    </citation>
    <scope>NUCLEOTIDE SEQUENCE</scope>
</reference>
<dbReference type="AlphaFoldDB" id="A0A812Y0L7"/>